<comment type="caution">
    <text evidence="2">The sequence shown here is derived from an EMBL/GenBank/DDBJ whole genome shotgun (WGS) entry which is preliminary data.</text>
</comment>
<dbReference type="OrthoDB" id="998730at2759"/>
<name>A0A7J9CID9_GOSGO</name>
<accession>A0A7J9CID9</accession>
<proteinExistence type="predicted"/>
<feature type="region of interest" description="Disordered" evidence="1">
    <location>
        <begin position="61"/>
        <end position="86"/>
    </location>
</feature>
<dbReference type="Proteomes" id="UP000593579">
    <property type="component" value="Unassembled WGS sequence"/>
</dbReference>
<protein>
    <submittedName>
        <fullName evidence="2">Uncharacterized protein</fullName>
    </submittedName>
</protein>
<dbReference type="AlphaFoldDB" id="A0A7J9CID9"/>
<reference evidence="2 3" key="1">
    <citation type="journal article" date="2019" name="Genome Biol. Evol.">
        <title>Insights into the evolution of the New World diploid cottons (Gossypium, subgenus Houzingenia) based on genome sequencing.</title>
        <authorList>
            <person name="Grover C.E."/>
            <person name="Arick M.A. 2nd"/>
            <person name="Thrash A."/>
            <person name="Conover J.L."/>
            <person name="Sanders W.S."/>
            <person name="Peterson D.G."/>
            <person name="Frelichowski J.E."/>
            <person name="Scheffler J.A."/>
            <person name="Scheffler B.E."/>
            <person name="Wendel J.F."/>
        </authorList>
    </citation>
    <scope>NUCLEOTIDE SEQUENCE [LARGE SCALE GENOMIC DNA]</scope>
    <source>
        <strain evidence="2">5</strain>
        <tissue evidence="2">Leaf</tissue>
    </source>
</reference>
<keyword evidence="3" id="KW-1185">Reference proteome</keyword>
<gene>
    <name evidence="2" type="ORF">Gogos_004988</name>
</gene>
<sequence length="86" mass="9896">MGVYVGHVVKPPTLRRSLGRPTRVRRKEPDEPQTTTKLTKKMVRRHKVGVHNQVVALTRQEVAPTHQEAATPREKLPFKRKPTTVR</sequence>
<dbReference type="EMBL" id="JABEZY010000010">
    <property type="protein sequence ID" value="MBA0748138.1"/>
    <property type="molecule type" value="Genomic_DNA"/>
</dbReference>
<evidence type="ECO:0000313" key="2">
    <source>
        <dbReference type="EMBL" id="MBA0748138.1"/>
    </source>
</evidence>
<organism evidence="2 3">
    <name type="scientific">Gossypium gossypioides</name>
    <name type="common">Mexican cotton</name>
    <name type="synonym">Selera gossypioides</name>
    <dbReference type="NCBI Taxonomy" id="34282"/>
    <lineage>
        <taxon>Eukaryota</taxon>
        <taxon>Viridiplantae</taxon>
        <taxon>Streptophyta</taxon>
        <taxon>Embryophyta</taxon>
        <taxon>Tracheophyta</taxon>
        <taxon>Spermatophyta</taxon>
        <taxon>Magnoliopsida</taxon>
        <taxon>eudicotyledons</taxon>
        <taxon>Gunneridae</taxon>
        <taxon>Pentapetalae</taxon>
        <taxon>rosids</taxon>
        <taxon>malvids</taxon>
        <taxon>Malvales</taxon>
        <taxon>Malvaceae</taxon>
        <taxon>Malvoideae</taxon>
        <taxon>Gossypium</taxon>
    </lineage>
</organism>
<evidence type="ECO:0000256" key="1">
    <source>
        <dbReference type="SAM" id="MobiDB-lite"/>
    </source>
</evidence>
<feature type="region of interest" description="Disordered" evidence="1">
    <location>
        <begin position="1"/>
        <end position="35"/>
    </location>
</feature>
<evidence type="ECO:0000313" key="3">
    <source>
        <dbReference type="Proteomes" id="UP000593579"/>
    </source>
</evidence>